<comment type="caution">
    <text evidence="2">The sequence shown here is derived from an EMBL/GenBank/DDBJ whole genome shotgun (WGS) entry which is preliminary data.</text>
</comment>
<dbReference type="Proteomes" id="UP000663832">
    <property type="component" value="Unassembled WGS sequence"/>
</dbReference>
<feature type="compositionally biased region" description="Basic and acidic residues" evidence="1">
    <location>
        <begin position="243"/>
        <end position="272"/>
    </location>
</feature>
<evidence type="ECO:0000313" key="4">
    <source>
        <dbReference type="Proteomes" id="UP000663832"/>
    </source>
</evidence>
<sequence length="307" mass="35342">MSDSDQSRSSNKKQNDQINEKLWNDLVIDFHLEAFKFPDNKIYGIVKVIPESSRRLIKKFILVVNKRTKIDFHVSYDSIAASGFNTNTKDPSAYVEAIPHNTKWSHEPKLSKNCYFHFTGEVFALSPTISFTWPDKEENSKANLIVKWFHLGDKIAYKYIMYLDDIRQKQIEDEFHICIKGFESGKSHTFQLVAKLLNGKETYRSDLMEFTVPRQGSSDNQETEFITVTNELPPPNLPIVLPTKDDKTSDVVENNKEQSRKPSPVLKERSREPTPVQEEQARKPSSVSEEQSPQPPSVLEEPPKSDH</sequence>
<evidence type="ECO:0000313" key="3">
    <source>
        <dbReference type="EMBL" id="CAF1635998.1"/>
    </source>
</evidence>
<dbReference type="Proteomes" id="UP000663877">
    <property type="component" value="Unassembled WGS sequence"/>
</dbReference>
<gene>
    <name evidence="2" type="ORF">BJG266_LOCUS41562</name>
    <name evidence="3" type="ORF">QVE165_LOCUS58430</name>
</gene>
<dbReference type="OrthoDB" id="10029168at2759"/>
<accession>A0A815R3L7</accession>
<dbReference type="AlphaFoldDB" id="A0A815R3L7"/>
<feature type="region of interest" description="Disordered" evidence="1">
    <location>
        <begin position="229"/>
        <end position="307"/>
    </location>
</feature>
<protein>
    <submittedName>
        <fullName evidence="2">Uncharacterized protein</fullName>
    </submittedName>
</protein>
<organism evidence="2 5">
    <name type="scientific">Adineta steineri</name>
    <dbReference type="NCBI Taxonomy" id="433720"/>
    <lineage>
        <taxon>Eukaryota</taxon>
        <taxon>Metazoa</taxon>
        <taxon>Spiralia</taxon>
        <taxon>Gnathifera</taxon>
        <taxon>Rotifera</taxon>
        <taxon>Eurotatoria</taxon>
        <taxon>Bdelloidea</taxon>
        <taxon>Adinetida</taxon>
        <taxon>Adinetidae</taxon>
        <taxon>Adineta</taxon>
    </lineage>
</organism>
<evidence type="ECO:0000313" key="5">
    <source>
        <dbReference type="Proteomes" id="UP000663877"/>
    </source>
</evidence>
<dbReference type="EMBL" id="CAJNOI010002360">
    <property type="protein sequence ID" value="CAF1471707.1"/>
    <property type="molecule type" value="Genomic_DNA"/>
</dbReference>
<proteinExistence type="predicted"/>
<keyword evidence="4" id="KW-1185">Reference proteome</keyword>
<evidence type="ECO:0000313" key="2">
    <source>
        <dbReference type="EMBL" id="CAF1471707.1"/>
    </source>
</evidence>
<reference evidence="2" key="1">
    <citation type="submission" date="2021-02" db="EMBL/GenBank/DDBJ databases">
        <authorList>
            <person name="Nowell W R."/>
        </authorList>
    </citation>
    <scope>NUCLEOTIDE SEQUENCE</scope>
</reference>
<name>A0A815R3L7_9BILA</name>
<evidence type="ECO:0000256" key="1">
    <source>
        <dbReference type="SAM" id="MobiDB-lite"/>
    </source>
</evidence>
<feature type="non-terminal residue" evidence="2">
    <location>
        <position position="1"/>
    </location>
</feature>
<feature type="compositionally biased region" description="Low complexity" evidence="1">
    <location>
        <begin position="284"/>
        <end position="300"/>
    </location>
</feature>
<dbReference type="EMBL" id="CAJNOM010002678">
    <property type="protein sequence ID" value="CAF1635998.1"/>
    <property type="molecule type" value="Genomic_DNA"/>
</dbReference>